<reference evidence="2" key="2">
    <citation type="submission" date="2020-09" db="EMBL/GenBank/DDBJ databases">
        <authorList>
            <person name="Sun Q."/>
            <person name="Ohkuma M."/>
        </authorList>
    </citation>
    <scope>NUCLEOTIDE SEQUENCE</scope>
    <source>
        <strain evidence="2">JCM 3086</strain>
    </source>
</reference>
<dbReference type="InterPro" id="IPR013097">
    <property type="entry name" value="Dabb"/>
</dbReference>
<keyword evidence="3" id="KW-1185">Reference proteome</keyword>
<organism evidence="2 3">
    <name type="scientific">Streptomyces brasiliensis</name>
    <dbReference type="NCBI Taxonomy" id="1954"/>
    <lineage>
        <taxon>Bacteria</taxon>
        <taxon>Bacillati</taxon>
        <taxon>Actinomycetota</taxon>
        <taxon>Actinomycetes</taxon>
        <taxon>Kitasatosporales</taxon>
        <taxon>Streptomycetaceae</taxon>
        <taxon>Streptomyces</taxon>
    </lineage>
</organism>
<dbReference type="SMART" id="SM00886">
    <property type="entry name" value="Dabb"/>
    <property type="match status" value="1"/>
</dbReference>
<dbReference type="AlphaFoldDB" id="A0A917P8X2"/>
<comment type="caution">
    <text evidence="2">The sequence shown here is derived from an EMBL/GenBank/DDBJ whole genome shotgun (WGS) entry which is preliminary data.</text>
</comment>
<dbReference type="PROSITE" id="PS51502">
    <property type="entry name" value="S_R_A_B_BARREL"/>
    <property type="match status" value="1"/>
</dbReference>
<protein>
    <recommendedName>
        <fullName evidence="1">Stress-response A/B barrel domain-containing protein</fullName>
    </recommendedName>
</protein>
<dbReference type="Pfam" id="PF07876">
    <property type="entry name" value="Dabb"/>
    <property type="match status" value="1"/>
</dbReference>
<evidence type="ECO:0000313" key="3">
    <source>
        <dbReference type="Proteomes" id="UP000657574"/>
    </source>
</evidence>
<gene>
    <name evidence="2" type="ORF">GCM10010121_092280</name>
</gene>
<feature type="domain" description="Stress-response A/B barrel" evidence="1">
    <location>
        <begin position="6"/>
        <end position="106"/>
    </location>
</feature>
<dbReference type="Proteomes" id="UP000657574">
    <property type="component" value="Unassembled WGS sequence"/>
</dbReference>
<evidence type="ECO:0000259" key="1">
    <source>
        <dbReference type="PROSITE" id="PS51502"/>
    </source>
</evidence>
<reference evidence="2" key="1">
    <citation type="journal article" date="2014" name="Int. J. Syst. Evol. Microbiol.">
        <title>Complete genome sequence of Corynebacterium casei LMG S-19264T (=DSM 44701T), isolated from a smear-ripened cheese.</title>
        <authorList>
            <consortium name="US DOE Joint Genome Institute (JGI-PGF)"/>
            <person name="Walter F."/>
            <person name="Albersmeier A."/>
            <person name="Kalinowski J."/>
            <person name="Ruckert C."/>
        </authorList>
    </citation>
    <scope>NUCLEOTIDE SEQUENCE</scope>
    <source>
        <strain evidence="2">JCM 3086</strain>
    </source>
</reference>
<dbReference type="RefSeq" id="WP_189317286.1">
    <property type="nucleotide sequence ID" value="NZ_BMQA01000096.1"/>
</dbReference>
<evidence type="ECO:0000313" key="2">
    <source>
        <dbReference type="EMBL" id="GGJ67112.1"/>
    </source>
</evidence>
<dbReference type="EMBL" id="BMQA01000096">
    <property type="protein sequence ID" value="GGJ67112.1"/>
    <property type="molecule type" value="Genomic_DNA"/>
</dbReference>
<accession>A0A917P8X2</accession>
<sequence>MAASAAEHILMVCWALNDPENEDQMRELGEAIEGQREIPGVLTIESGPRTKQVDWEGPDDAFDYAMVLTFDNFDSVRAYPPHPIHQKLVATILRLGSDIRGFWIDR</sequence>
<proteinExistence type="predicted"/>
<dbReference type="SUPFAM" id="SSF54909">
    <property type="entry name" value="Dimeric alpha+beta barrel"/>
    <property type="match status" value="1"/>
</dbReference>
<dbReference type="InterPro" id="IPR011008">
    <property type="entry name" value="Dimeric_a/b-barrel"/>
</dbReference>
<dbReference type="Gene3D" id="3.30.70.100">
    <property type="match status" value="1"/>
</dbReference>
<name>A0A917P8X2_9ACTN</name>